<name>A0AAD2HQI2_9AGAR</name>
<dbReference type="EMBL" id="CAVNYO010000436">
    <property type="protein sequence ID" value="CAK5279481.1"/>
    <property type="molecule type" value="Genomic_DNA"/>
</dbReference>
<dbReference type="AlphaFoldDB" id="A0AAD2HQI2"/>
<proteinExistence type="predicted"/>
<organism evidence="1 2">
    <name type="scientific">Mycena citricolor</name>
    <dbReference type="NCBI Taxonomy" id="2018698"/>
    <lineage>
        <taxon>Eukaryota</taxon>
        <taxon>Fungi</taxon>
        <taxon>Dikarya</taxon>
        <taxon>Basidiomycota</taxon>
        <taxon>Agaricomycotina</taxon>
        <taxon>Agaricomycetes</taxon>
        <taxon>Agaricomycetidae</taxon>
        <taxon>Agaricales</taxon>
        <taxon>Marasmiineae</taxon>
        <taxon>Mycenaceae</taxon>
        <taxon>Mycena</taxon>
    </lineage>
</organism>
<dbReference type="GO" id="GO:0043138">
    <property type="term" value="F:3'-5' DNA helicase activity"/>
    <property type="evidence" value="ECO:0007669"/>
    <property type="project" value="TreeGrafter"/>
</dbReference>
<evidence type="ECO:0000313" key="1">
    <source>
        <dbReference type="EMBL" id="CAK5279481.1"/>
    </source>
</evidence>
<dbReference type="GO" id="GO:0006289">
    <property type="term" value="P:nucleotide-excision repair"/>
    <property type="evidence" value="ECO:0007669"/>
    <property type="project" value="TreeGrafter"/>
</dbReference>
<dbReference type="PANTHER" id="PTHR47957">
    <property type="entry name" value="ATP-DEPENDENT HELICASE HRQ1"/>
    <property type="match status" value="1"/>
</dbReference>
<reference evidence="1" key="1">
    <citation type="submission" date="2023-11" db="EMBL/GenBank/DDBJ databases">
        <authorList>
            <person name="De Vega J J."/>
            <person name="De Vega J J."/>
        </authorList>
    </citation>
    <scope>NUCLEOTIDE SEQUENCE</scope>
</reference>
<sequence>MLEELELLRAMFEVYEGGVFLHRGRTFVVQDVNHDSRIARVTRADVNWVTAPRDFTDVDAIQTWRIKQVGAWRACYGRVHVQVIVFGFYKIRHNTILDAVALDTAPWSHTTTGFWIDLPAATLALLRLKRFLPAAAIHSAAHAVLNGFVFADVKTECKAAEKELLKKDSKRKRPARLIFYDSVGLEGVSRNAFDHGLLRFLLHYVSLISFSA</sequence>
<gene>
    <name evidence="1" type="ORF">MYCIT1_LOCUS29533</name>
</gene>
<protein>
    <submittedName>
        <fullName evidence="1">Uncharacterized protein</fullName>
    </submittedName>
</protein>
<dbReference type="GO" id="GO:0005634">
    <property type="term" value="C:nucleus"/>
    <property type="evidence" value="ECO:0007669"/>
    <property type="project" value="TreeGrafter"/>
</dbReference>
<keyword evidence="2" id="KW-1185">Reference proteome</keyword>
<evidence type="ECO:0000313" key="2">
    <source>
        <dbReference type="Proteomes" id="UP001295794"/>
    </source>
</evidence>
<dbReference type="Proteomes" id="UP001295794">
    <property type="component" value="Unassembled WGS sequence"/>
</dbReference>
<comment type="caution">
    <text evidence="1">The sequence shown here is derived from an EMBL/GenBank/DDBJ whole genome shotgun (WGS) entry which is preliminary data.</text>
</comment>
<dbReference type="PANTHER" id="PTHR47957:SF3">
    <property type="entry name" value="ATP-DEPENDENT HELICASE HRQ1"/>
    <property type="match status" value="1"/>
</dbReference>
<accession>A0AAD2HQI2</accession>
<dbReference type="GO" id="GO:0036297">
    <property type="term" value="P:interstrand cross-link repair"/>
    <property type="evidence" value="ECO:0007669"/>
    <property type="project" value="TreeGrafter"/>
</dbReference>